<organism evidence="2 3">
    <name type="scientific">Streblomastix strix</name>
    <dbReference type="NCBI Taxonomy" id="222440"/>
    <lineage>
        <taxon>Eukaryota</taxon>
        <taxon>Metamonada</taxon>
        <taxon>Preaxostyla</taxon>
        <taxon>Oxymonadida</taxon>
        <taxon>Streblomastigidae</taxon>
        <taxon>Streblomastix</taxon>
    </lineage>
</organism>
<accession>A0A5J4X8W2</accession>
<comment type="caution">
    <text evidence="2">The sequence shown here is derived from an EMBL/GenBank/DDBJ whole genome shotgun (WGS) entry which is preliminary data.</text>
</comment>
<keyword evidence="1" id="KW-0472">Membrane</keyword>
<gene>
    <name evidence="2" type="ORF">EZS28_000959</name>
</gene>
<protein>
    <submittedName>
        <fullName evidence="2">Uncharacterized protein</fullName>
    </submittedName>
</protein>
<feature type="transmembrane region" description="Helical" evidence="1">
    <location>
        <begin position="6"/>
        <end position="24"/>
    </location>
</feature>
<reference evidence="2 3" key="1">
    <citation type="submission" date="2019-03" db="EMBL/GenBank/DDBJ databases">
        <title>Single cell metagenomics reveals metabolic interactions within the superorganism composed of flagellate Streblomastix strix and complex community of Bacteroidetes bacteria on its surface.</title>
        <authorList>
            <person name="Treitli S.C."/>
            <person name="Kolisko M."/>
            <person name="Husnik F."/>
            <person name="Keeling P."/>
            <person name="Hampl V."/>
        </authorList>
    </citation>
    <scope>NUCLEOTIDE SEQUENCE [LARGE SCALE GENOMIC DNA]</scope>
    <source>
        <strain evidence="2">ST1C</strain>
    </source>
</reference>
<name>A0A5J4X8W2_9EUKA</name>
<dbReference type="Proteomes" id="UP000324800">
    <property type="component" value="Unassembled WGS sequence"/>
</dbReference>
<evidence type="ECO:0000256" key="1">
    <source>
        <dbReference type="SAM" id="Phobius"/>
    </source>
</evidence>
<dbReference type="AlphaFoldDB" id="A0A5J4X8W2"/>
<dbReference type="EMBL" id="SNRW01000091">
    <property type="protein sequence ID" value="KAA6403513.1"/>
    <property type="molecule type" value="Genomic_DNA"/>
</dbReference>
<evidence type="ECO:0000313" key="3">
    <source>
        <dbReference type="Proteomes" id="UP000324800"/>
    </source>
</evidence>
<sequence length="177" mass="20722">MILNYVSVIAVANLGGFYYFLLYLMEVVIVEADFDVDYDVYGVILWTFKICRCRNLDGKIQLLSQCWTCKINKMRTSYQLQHESIQIHQNSIVSVIVTKDFSVEVFACVDAMSERLIVEEIDVDDRNKPRKIVQSGTLIQKLSRFKEKTIKSKDKIEVINRRFKKSNSYVPRLKQHI</sequence>
<evidence type="ECO:0000313" key="2">
    <source>
        <dbReference type="EMBL" id="KAA6403513.1"/>
    </source>
</evidence>
<keyword evidence="1" id="KW-1133">Transmembrane helix</keyword>
<keyword evidence="1" id="KW-0812">Transmembrane</keyword>
<proteinExistence type="predicted"/>